<feature type="chain" id="PRO_5045308707" evidence="2">
    <location>
        <begin position="22"/>
        <end position="309"/>
    </location>
</feature>
<accession>A0ABZ0JJS8</accession>
<dbReference type="Proteomes" id="UP001302020">
    <property type="component" value="Chromosome"/>
</dbReference>
<evidence type="ECO:0000256" key="2">
    <source>
        <dbReference type="SAM" id="SignalP"/>
    </source>
</evidence>
<dbReference type="SUPFAM" id="SSF53474">
    <property type="entry name" value="alpha/beta-Hydrolases"/>
    <property type="match status" value="1"/>
</dbReference>
<evidence type="ECO:0000259" key="3">
    <source>
        <dbReference type="Pfam" id="PF20434"/>
    </source>
</evidence>
<dbReference type="InterPro" id="IPR050300">
    <property type="entry name" value="GDXG_lipolytic_enzyme"/>
</dbReference>
<evidence type="ECO:0000256" key="1">
    <source>
        <dbReference type="ARBA" id="ARBA00022801"/>
    </source>
</evidence>
<name>A0ABZ0JJS8_9XANT</name>
<dbReference type="EMBL" id="CP126172">
    <property type="protein sequence ID" value="WOS39472.1"/>
    <property type="molecule type" value="Genomic_DNA"/>
</dbReference>
<organism evidence="4 5">
    <name type="scientific">Xanthomonas rydalmerensis</name>
    <dbReference type="NCBI Taxonomy" id="3046274"/>
    <lineage>
        <taxon>Bacteria</taxon>
        <taxon>Pseudomonadati</taxon>
        <taxon>Pseudomonadota</taxon>
        <taxon>Gammaproteobacteria</taxon>
        <taxon>Lysobacterales</taxon>
        <taxon>Lysobacteraceae</taxon>
        <taxon>Xanthomonas</taxon>
    </lineage>
</organism>
<dbReference type="PANTHER" id="PTHR48081">
    <property type="entry name" value="AB HYDROLASE SUPERFAMILY PROTEIN C4A8.06C"/>
    <property type="match status" value="1"/>
</dbReference>
<dbReference type="RefSeq" id="WP_317843432.1">
    <property type="nucleotide sequence ID" value="NZ_CP126170.1"/>
</dbReference>
<feature type="domain" description="BD-FAE-like" evidence="3">
    <location>
        <begin position="76"/>
        <end position="189"/>
    </location>
</feature>
<dbReference type="InterPro" id="IPR029058">
    <property type="entry name" value="AB_hydrolase_fold"/>
</dbReference>
<dbReference type="Pfam" id="PF20434">
    <property type="entry name" value="BD-FAE"/>
    <property type="match status" value="1"/>
</dbReference>
<sequence length="309" mass="33470">MRPLALVFAALAAVVASHASAATWQPTPGHTQVPIWPGEPPDAVALSGPETTTTRPAVGGRPWLSVERVSQPTMIVYPPKGHNTGAAVVVFPGGGYWVLAMDLEGTEVCDWLTARGITCVLLKYRVPGDRQQPQSGPYPKSPMALQDAQRTVGLVRQHAAQWQIDPHKIGVLGFSAGGHLVAAISTHFERRLYPAVDAADAQSCRPDFAVALYPGHLWIDDDKFELNPDVPVSKHTPPTFLLQAQDDHVDGINQALVYYIALKDAGVPVEMHLYPDGGHAFGLRPTKFAITRWPALVDTWLHTIGMTPD</sequence>
<feature type="signal peptide" evidence="2">
    <location>
        <begin position="1"/>
        <end position="21"/>
    </location>
</feature>
<dbReference type="PANTHER" id="PTHR48081:SF6">
    <property type="entry name" value="PEPTIDASE S9 PROLYL OLIGOPEPTIDASE CATALYTIC DOMAIN-CONTAINING PROTEIN"/>
    <property type="match status" value="1"/>
</dbReference>
<evidence type="ECO:0000313" key="4">
    <source>
        <dbReference type="EMBL" id="WOS39472.1"/>
    </source>
</evidence>
<reference evidence="4 5" key="1">
    <citation type="submission" date="2023-05" db="EMBL/GenBank/DDBJ databases">
        <title>Xanthomonas rydalmerenesis sp. nov., a novel Xanthomonas species isolated from Fragaria x ananassa.</title>
        <authorList>
            <person name="McKnight D.J.E."/>
            <person name="Wong-Bajracharya J."/>
            <person name="Okoh E.B."/>
            <person name="Snijders F."/>
            <person name="Lidbetter F."/>
            <person name="Webster J."/>
            <person name="Djordjevic S.P."/>
            <person name="Bogema D.R."/>
            <person name="Chapman T.A."/>
        </authorList>
    </citation>
    <scope>NUCLEOTIDE SEQUENCE [LARGE SCALE GENOMIC DNA]</scope>
    <source>
        <strain evidence="4 5">DAR34883</strain>
    </source>
</reference>
<keyword evidence="2" id="KW-0732">Signal</keyword>
<dbReference type="InterPro" id="IPR049492">
    <property type="entry name" value="BD-FAE-like_dom"/>
</dbReference>
<evidence type="ECO:0000313" key="5">
    <source>
        <dbReference type="Proteomes" id="UP001302020"/>
    </source>
</evidence>
<gene>
    <name evidence="4" type="ORF">QN243_13655</name>
</gene>
<keyword evidence="1 4" id="KW-0378">Hydrolase</keyword>
<protein>
    <submittedName>
        <fullName evidence="4">Alpha/beta hydrolase</fullName>
    </submittedName>
</protein>
<keyword evidence="5" id="KW-1185">Reference proteome</keyword>
<proteinExistence type="predicted"/>
<dbReference type="Gene3D" id="3.40.50.1820">
    <property type="entry name" value="alpha/beta hydrolase"/>
    <property type="match status" value="1"/>
</dbReference>
<dbReference type="GO" id="GO:0016787">
    <property type="term" value="F:hydrolase activity"/>
    <property type="evidence" value="ECO:0007669"/>
    <property type="project" value="UniProtKB-KW"/>
</dbReference>